<reference evidence="1 2" key="1">
    <citation type="journal article" date="2021" name="Int. J. Syst. Evol. Microbiol.">
        <title>Steroidobacter gossypii sp. nov., isolated from soil of cotton cropping field.</title>
        <authorList>
            <person name="Huang R."/>
            <person name="Yang S."/>
            <person name="Zhen C."/>
            <person name="Liu W."/>
        </authorList>
    </citation>
    <scope>NUCLEOTIDE SEQUENCE [LARGE SCALE GENOMIC DNA]</scope>
    <source>
        <strain evidence="1 2">S1-65</strain>
    </source>
</reference>
<dbReference type="SUPFAM" id="SSF55298">
    <property type="entry name" value="YjgF-like"/>
    <property type="match status" value="1"/>
</dbReference>
<accession>A0ABS1X1G0</accession>
<dbReference type="InterPro" id="IPR035959">
    <property type="entry name" value="RutC-like_sf"/>
</dbReference>
<comment type="caution">
    <text evidence="1">The sequence shown here is derived from an EMBL/GenBank/DDBJ whole genome shotgun (WGS) entry which is preliminary data.</text>
</comment>
<dbReference type="Proteomes" id="UP000661077">
    <property type="component" value="Unassembled WGS sequence"/>
</dbReference>
<evidence type="ECO:0000313" key="2">
    <source>
        <dbReference type="Proteomes" id="UP000661077"/>
    </source>
</evidence>
<keyword evidence="2" id="KW-1185">Reference proteome</keyword>
<protein>
    <recommendedName>
        <fullName evidence="3">RidA family protein</fullName>
    </recommendedName>
</protein>
<sequence>MSTQSGVVEQFAQLGVPWEEAYGYAQAVKVGNTIYISGQLSHDERGQLVGPAVVDDAGKIIDSSNMALQMRTTYENAERVLAQFGANLDNVVAEVIYATDFQAAFVVAGQVRKAAYGKDRPLCTSTIVGTTRLAFPQQLVEISFTAVV</sequence>
<proteinExistence type="predicted"/>
<dbReference type="EMBL" id="JAEVLS010000004">
    <property type="protein sequence ID" value="MBM0107065.1"/>
    <property type="molecule type" value="Genomic_DNA"/>
</dbReference>
<gene>
    <name evidence="1" type="ORF">JM946_20200</name>
</gene>
<dbReference type="RefSeq" id="WP_203169173.1">
    <property type="nucleotide sequence ID" value="NZ_JAEVLS010000004.1"/>
</dbReference>
<dbReference type="InterPro" id="IPR006175">
    <property type="entry name" value="YjgF/YER057c/UK114"/>
</dbReference>
<evidence type="ECO:0000313" key="1">
    <source>
        <dbReference type="EMBL" id="MBM0107065.1"/>
    </source>
</evidence>
<dbReference type="Pfam" id="PF01042">
    <property type="entry name" value="Ribonuc_L-PSP"/>
    <property type="match status" value="1"/>
</dbReference>
<evidence type="ECO:0008006" key="3">
    <source>
        <dbReference type="Google" id="ProtNLM"/>
    </source>
</evidence>
<dbReference type="PANTHER" id="PTHR43857">
    <property type="entry name" value="BLR7761 PROTEIN"/>
    <property type="match status" value="1"/>
</dbReference>
<name>A0ABS1X1G0_9GAMM</name>
<organism evidence="1 2">
    <name type="scientific">Steroidobacter gossypii</name>
    <dbReference type="NCBI Taxonomy" id="2805490"/>
    <lineage>
        <taxon>Bacteria</taxon>
        <taxon>Pseudomonadati</taxon>
        <taxon>Pseudomonadota</taxon>
        <taxon>Gammaproteobacteria</taxon>
        <taxon>Steroidobacterales</taxon>
        <taxon>Steroidobacteraceae</taxon>
        <taxon>Steroidobacter</taxon>
    </lineage>
</organism>
<dbReference type="Gene3D" id="3.30.1330.40">
    <property type="entry name" value="RutC-like"/>
    <property type="match status" value="1"/>
</dbReference>
<dbReference type="PANTHER" id="PTHR43857:SF1">
    <property type="entry name" value="YJGH FAMILY PROTEIN"/>
    <property type="match status" value="1"/>
</dbReference>